<feature type="region of interest" description="Disordered" evidence="1">
    <location>
        <begin position="248"/>
        <end position="300"/>
    </location>
</feature>
<dbReference type="EMBL" id="KN848112">
    <property type="protein sequence ID" value="KIX92030.1"/>
    <property type="molecule type" value="Genomic_DNA"/>
</dbReference>
<dbReference type="RefSeq" id="XP_016626153.1">
    <property type="nucleotide sequence ID" value="XM_016782732.1"/>
</dbReference>
<dbReference type="Proteomes" id="UP000053411">
    <property type="component" value="Unassembled WGS sequence"/>
</dbReference>
<dbReference type="STRING" id="1442371.A0A0D2GR81"/>
<feature type="compositionally biased region" description="Basic and acidic residues" evidence="1">
    <location>
        <begin position="272"/>
        <end position="284"/>
    </location>
</feature>
<keyword evidence="5" id="KW-1185">Reference proteome</keyword>
<organism evidence="4 5">
    <name type="scientific">Fonsecaea multimorphosa CBS 102226</name>
    <dbReference type="NCBI Taxonomy" id="1442371"/>
    <lineage>
        <taxon>Eukaryota</taxon>
        <taxon>Fungi</taxon>
        <taxon>Dikarya</taxon>
        <taxon>Ascomycota</taxon>
        <taxon>Pezizomycotina</taxon>
        <taxon>Eurotiomycetes</taxon>
        <taxon>Chaetothyriomycetidae</taxon>
        <taxon>Chaetothyriales</taxon>
        <taxon>Herpotrichiellaceae</taxon>
        <taxon>Fonsecaea</taxon>
    </lineage>
</organism>
<reference evidence="4 5" key="1">
    <citation type="submission" date="2015-01" db="EMBL/GenBank/DDBJ databases">
        <title>The Genome Sequence of Fonsecaea multimorphosa CBS 102226.</title>
        <authorList>
            <consortium name="The Broad Institute Genomics Platform"/>
            <person name="Cuomo C."/>
            <person name="de Hoog S."/>
            <person name="Gorbushina A."/>
            <person name="Stielow B."/>
            <person name="Teixiera M."/>
            <person name="Abouelleil A."/>
            <person name="Chapman S.B."/>
            <person name="Priest M."/>
            <person name="Young S.K."/>
            <person name="Wortman J."/>
            <person name="Nusbaum C."/>
            <person name="Birren B."/>
        </authorList>
    </citation>
    <scope>NUCLEOTIDE SEQUENCE [LARGE SCALE GENOMIC DNA]</scope>
    <source>
        <strain evidence="4 5">CBS 102226</strain>
    </source>
</reference>
<protein>
    <recommendedName>
        <fullName evidence="6">Cwf19-like C-terminal domain-containing protein</fullName>
    </recommendedName>
</protein>
<dbReference type="PANTHER" id="PTHR12072:SF4">
    <property type="entry name" value="CWF19-LIKE PROTEIN 1"/>
    <property type="match status" value="1"/>
</dbReference>
<sequence length="561" mass="62071">MGTSKILVVGSIQGQLKKAFDKISKLQTKHNFTMAIVVGDLLGSPDDESASIELEALLNGQIDIPLPTYFMIGDSSFPETVKAKLEHGDLCSNLFYLGRKGTMTTTEGVRIVSLGGRLAQNEASLTQKPSAYDPLYLDSESRGLHGAHSAHILVTNQWPANITNGSKVELPEGVDGTAGSQSVANLCQALKPWYHFSSSPSALWEREPFKHVVEYTSYDQPSVTRFKSLPSVSASTKEWMSAFTLDTSRPPATVETPLESPFIRSSPPRKRQAVDDRAPYRGDADEGNGARNRKRARRGPRYDPDDCFMCLNKPGAKTHLVVSLGDESMATTTRGPLPLPSTFPQLSFTGHVMIIPYYHAADELAHGKRSPDEIASEFREMNRFRKALSAMIGAKSHGQLGAVCWEVNRTGIRHFHWQIVACPVDRIKTGMVEAAFKVKASQYGYPDFQTCAADTQLPQRSDYFRVWTWVADAVQLADHANGNANDDEDVGVAKSMFFPLPVDQKFNIWFGREVMAGLLQLEYRVNWMDSILSKDGSDQAAEEEDAAGLRADFEEFDFAMK</sequence>
<dbReference type="OrthoDB" id="444325at2759"/>
<dbReference type="VEuPathDB" id="FungiDB:Z520_12245"/>
<dbReference type="PANTHER" id="PTHR12072">
    <property type="entry name" value="CWF19, CELL CYCLE CONTROL PROTEIN"/>
    <property type="match status" value="1"/>
</dbReference>
<dbReference type="InterPro" id="IPR036265">
    <property type="entry name" value="HIT-like_sf"/>
</dbReference>
<dbReference type="AlphaFoldDB" id="A0A0D2GR81"/>
<accession>A0A0D2GR81</accession>
<evidence type="ECO:0000256" key="1">
    <source>
        <dbReference type="SAM" id="MobiDB-lite"/>
    </source>
</evidence>
<dbReference type="GeneID" id="27717991"/>
<dbReference type="InterPro" id="IPR006768">
    <property type="entry name" value="Cwf19-like_C_dom-1"/>
</dbReference>
<evidence type="ECO:0000259" key="3">
    <source>
        <dbReference type="Pfam" id="PF04677"/>
    </source>
</evidence>
<dbReference type="SUPFAM" id="SSF54197">
    <property type="entry name" value="HIT-like"/>
    <property type="match status" value="1"/>
</dbReference>
<dbReference type="GO" id="GO:0000398">
    <property type="term" value="P:mRNA splicing, via spliceosome"/>
    <property type="evidence" value="ECO:0007669"/>
    <property type="project" value="TreeGrafter"/>
</dbReference>
<dbReference type="CDD" id="cd07380">
    <property type="entry name" value="MPP_CWF19_N"/>
    <property type="match status" value="1"/>
</dbReference>
<dbReference type="GO" id="GO:0061632">
    <property type="term" value="F:RNA lariat debranching enzyme activator activity"/>
    <property type="evidence" value="ECO:0007669"/>
    <property type="project" value="TreeGrafter"/>
</dbReference>
<evidence type="ECO:0008006" key="6">
    <source>
        <dbReference type="Google" id="ProtNLM"/>
    </source>
</evidence>
<proteinExistence type="predicted"/>
<gene>
    <name evidence="4" type="ORF">Z520_12245</name>
</gene>
<dbReference type="Pfam" id="PF04676">
    <property type="entry name" value="CwfJ_C_2"/>
    <property type="match status" value="1"/>
</dbReference>
<dbReference type="InterPro" id="IPR006767">
    <property type="entry name" value="Cwf19-like_C_dom-2"/>
</dbReference>
<evidence type="ECO:0000313" key="5">
    <source>
        <dbReference type="Proteomes" id="UP000053411"/>
    </source>
</evidence>
<dbReference type="InterPro" id="IPR040194">
    <property type="entry name" value="Cwf19-like"/>
</dbReference>
<name>A0A0D2GR81_9EURO</name>
<feature type="domain" description="Cwf19-like C-terminal" evidence="3">
    <location>
        <begin position="303"/>
        <end position="436"/>
    </location>
</feature>
<evidence type="ECO:0000259" key="2">
    <source>
        <dbReference type="Pfam" id="PF04676"/>
    </source>
</evidence>
<evidence type="ECO:0000313" key="4">
    <source>
        <dbReference type="EMBL" id="KIX92030.1"/>
    </source>
</evidence>
<dbReference type="GO" id="GO:0071014">
    <property type="term" value="C:post-mRNA release spliceosomal complex"/>
    <property type="evidence" value="ECO:0007669"/>
    <property type="project" value="TreeGrafter"/>
</dbReference>
<feature type="domain" description="Cwf19-like protein C-terminal" evidence="2">
    <location>
        <begin position="455"/>
        <end position="558"/>
    </location>
</feature>
<dbReference type="Pfam" id="PF04677">
    <property type="entry name" value="CwfJ_C_1"/>
    <property type="match status" value="1"/>
</dbReference>